<dbReference type="STRING" id="936435.F8PH86"/>
<dbReference type="GO" id="GO:0005737">
    <property type="term" value="C:cytoplasm"/>
    <property type="evidence" value="ECO:0007669"/>
    <property type="project" value="TreeGrafter"/>
</dbReference>
<feature type="non-terminal residue" evidence="2">
    <location>
        <position position="1"/>
    </location>
</feature>
<proteinExistence type="inferred from homology"/>
<comment type="similarity">
    <text evidence="1">Belongs to the helicase family. RecQ subfamily.</text>
</comment>
<dbReference type="Gene3D" id="3.40.50.300">
    <property type="entry name" value="P-loop containing nucleotide triphosphate hydrolases"/>
    <property type="match status" value="1"/>
</dbReference>
<keyword evidence="3" id="KW-1185">Reference proteome</keyword>
<dbReference type="InParanoid" id="F8PH86"/>
<accession>F8PH86</accession>
<dbReference type="PANTHER" id="PTHR13710:SF120">
    <property type="entry name" value="BIFUNCTIONAL 3'-5' EXONUCLEASE_ATP-DEPENDENT HELICASE WRN"/>
    <property type="match status" value="1"/>
</dbReference>
<dbReference type="GO" id="GO:0005694">
    <property type="term" value="C:chromosome"/>
    <property type="evidence" value="ECO:0007669"/>
    <property type="project" value="TreeGrafter"/>
</dbReference>
<reference evidence="3" key="1">
    <citation type="journal article" date="2011" name="Science">
        <title>The plant cell wall-decomposing machinery underlies the functional diversity of forest fungi.</title>
        <authorList>
            <person name="Eastwood D.C."/>
            <person name="Floudas D."/>
            <person name="Binder M."/>
            <person name="Majcherczyk A."/>
            <person name="Schneider P."/>
            <person name="Aerts A."/>
            <person name="Asiegbu F.O."/>
            <person name="Baker S.E."/>
            <person name="Barry K."/>
            <person name="Bendiksby M."/>
            <person name="Blumentritt M."/>
            <person name="Coutinho P.M."/>
            <person name="Cullen D."/>
            <person name="de Vries R.P."/>
            <person name="Gathman A."/>
            <person name="Goodell B."/>
            <person name="Henrissat B."/>
            <person name="Ihrmark K."/>
            <person name="Kauserud H."/>
            <person name="Kohler A."/>
            <person name="LaButti K."/>
            <person name="Lapidus A."/>
            <person name="Lavin J.L."/>
            <person name="Lee Y.-H."/>
            <person name="Lindquist E."/>
            <person name="Lilly W."/>
            <person name="Lucas S."/>
            <person name="Morin E."/>
            <person name="Murat C."/>
            <person name="Oguiza J.A."/>
            <person name="Park J."/>
            <person name="Pisabarro A.G."/>
            <person name="Riley R."/>
            <person name="Rosling A."/>
            <person name="Salamov A."/>
            <person name="Schmidt O."/>
            <person name="Schmutz J."/>
            <person name="Skrede I."/>
            <person name="Stenlid J."/>
            <person name="Wiebenga A."/>
            <person name="Xie X."/>
            <person name="Kuees U."/>
            <person name="Hibbett D.S."/>
            <person name="Hoffmeister D."/>
            <person name="Hoegberg N."/>
            <person name="Martin F."/>
            <person name="Grigoriev I.V."/>
            <person name="Watkinson S.C."/>
        </authorList>
    </citation>
    <scope>NUCLEOTIDE SEQUENCE [LARGE SCALE GENOMIC DNA]</scope>
    <source>
        <strain evidence="3">strain S7.3</strain>
    </source>
</reference>
<evidence type="ECO:0000256" key="1">
    <source>
        <dbReference type="ARBA" id="ARBA00005446"/>
    </source>
</evidence>
<sequence length="89" mass="10556">VTLDEAHCISEWDSFQPKYSEIGHLHWILPLHVPFHCASATMPPHILQDVKHKLRIEFNAVLIHRTINRPNIFYQVNEMIYPVSTRWDL</sequence>
<dbReference type="HOGENOM" id="CLU_126713_1_0_1"/>
<name>F8PH86_SERL3</name>
<dbReference type="GO" id="GO:0009378">
    <property type="term" value="F:four-way junction helicase activity"/>
    <property type="evidence" value="ECO:0007669"/>
    <property type="project" value="TreeGrafter"/>
</dbReference>
<dbReference type="InterPro" id="IPR027417">
    <property type="entry name" value="P-loop_NTPase"/>
</dbReference>
<dbReference type="Proteomes" id="UP000008063">
    <property type="component" value="Unassembled WGS sequence"/>
</dbReference>
<dbReference type="AlphaFoldDB" id="F8PH86"/>
<dbReference type="EMBL" id="GL945474">
    <property type="protein sequence ID" value="EGO04470.1"/>
    <property type="molecule type" value="Genomic_DNA"/>
</dbReference>
<evidence type="ECO:0000313" key="3">
    <source>
        <dbReference type="Proteomes" id="UP000008063"/>
    </source>
</evidence>
<evidence type="ECO:0000313" key="2">
    <source>
        <dbReference type="EMBL" id="EGO04470.1"/>
    </source>
</evidence>
<feature type="non-terminal residue" evidence="2">
    <location>
        <position position="89"/>
    </location>
</feature>
<protein>
    <recommendedName>
        <fullName evidence="4">Helicase ATP-binding domain-containing protein</fullName>
    </recommendedName>
</protein>
<dbReference type="OMA" id="HCASATM"/>
<organism evidence="3">
    <name type="scientific">Serpula lacrymans var. lacrymans (strain S7.3)</name>
    <name type="common">Dry rot fungus</name>
    <dbReference type="NCBI Taxonomy" id="936435"/>
    <lineage>
        <taxon>Eukaryota</taxon>
        <taxon>Fungi</taxon>
        <taxon>Dikarya</taxon>
        <taxon>Basidiomycota</taxon>
        <taxon>Agaricomycotina</taxon>
        <taxon>Agaricomycetes</taxon>
        <taxon>Agaricomycetidae</taxon>
        <taxon>Boletales</taxon>
        <taxon>Coniophorineae</taxon>
        <taxon>Serpulaceae</taxon>
        <taxon>Serpula</taxon>
    </lineage>
</organism>
<dbReference type="GO" id="GO:0043138">
    <property type="term" value="F:3'-5' DNA helicase activity"/>
    <property type="evidence" value="ECO:0007669"/>
    <property type="project" value="TreeGrafter"/>
</dbReference>
<evidence type="ECO:0008006" key="4">
    <source>
        <dbReference type="Google" id="ProtNLM"/>
    </source>
</evidence>
<gene>
    <name evidence="2" type="ORF">SERLA73DRAFT_38221</name>
</gene>
<dbReference type="GO" id="GO:0005634">
    <property type="term" value="C:nucleus"/>
    <property type="evidence" value="ECO:0007669"/>
    <property type="project" value="TreeGrafter"/>
</dbReference>
<dbReference type="SUPFAM" id="SSF52540">
    <property type="entry name" value="P-loop containing nucleoside triphosphate hydrolases"/>
    <property type="match status" value="1"/>
</dbReference>
<dbReference type="GO" id="GO:0000724">
    <property type="term" value="P:double-strand break repair via homologous recombination"/>
    <property type="evidence" value="ECO:0007669"/>
    <property type="project" value="TreeGrafter"/>
</dbReference>
<dbReference type="PANTHER" id="PTHR13710">
    <property type="entry name" value="DNA HELICASE RECQ FAMILY MEMBER"/>
    <property type="match status" value="1"/>
</dbReference>